<dbReference type="InterPro" id="IPR015943">
    <property type="entry name" value="WD40/YVTN_repeat-like_dom_sf"/>
</dbReference>
<feature type="repeat" description="WD" evidence="3">
    <location>
        <begin position="735"/>
        <end position="774"/>
    </location>
</feature>
<gene>
    <name evidence="6" type="ORF">MCOS_LOCUS1159</name>
</gene>
<evidence type="ECO:0000259" key="5">
    <source>
        <dbReference type="Pfam" id="PF00651"/>
    </source>
</evidence>
<dbReference type="CDD" id="cd00200">
    <property type="entry name" value="WD40"/>
    <property type="match status" value="1"/>
</dbReference>
<evidence type="ECO:0000313" key="7">
    <source>
        <dbReference type="Proteomes" id="UP000267029"/>
    </source>
</evidence>
<keyword evidence="1 3" id="KW-0853">WD repeat</keyword>
<dbReference type="PANTHER" id="PTHR19848">
    <property type="entry name" value="WD40 REPEAT PROTEIN"/>
    <property type="match status" value="1"/>
</dbReference>
<dbReference type="PROSITE" id="PS50082">
    <property type="entry name" value="WD_REPEATS_2"/>
    <property type="match status" value="4"/>
</dbReference>
<keyword evidence="7" id="KW-1185">Reference proteome</keyword>
<keyword evidence="2" id="KW-0677">Repeat</keyword>
<dbReference type="EMBL" id="UXSR01000131">
    <property type="protein sequence ID" value="VDD75156.1"/>
    <property type="molecule type" value="Genomic_DNA"/>
</dbReference>
<dbReference type="SMART" id="SM00320">
    <property type="entry name" value="WD40"/>
    <property type="match status" value="8"/>
</dbReference>
<evidence type="ECO:0000256" key="3">
    <source>
        <dbReference type="PROSITE-ProRule" id="PRU00221"/>
    </source>
</evidence>
<feature type="domain" description="BTB" evidence="5">
    <location>
        <begin position="6"/>
        <end position="91"/>
    </location>
</feature>
<dbReference type="SUPFAM" id="SSF54695">
    <property type="entry name" value="POZ domain"/>
    <property type="match status" value="1"/>
</dbReference>
<dbReference type="PROSITE" id="PS50294">
    <property type="entry name" value="WD_REPEATS_REGION"/>
    <property type="match status" value="3"/>
</dbReference>
<dbReference type="Proteomes" id="UP000267029">
    <property type="component" value="Unassembled WGS sequence"/>
</dbReference>
<dbReference type="AlphaFoldDB" id="A0A0R3U3K5"/>
<proteinExistence type="predicted"/>
<feature type="region of interest" description="Disordered" evidence="4">
    <location>
        <begin position="365"/>
        <end position="395"/>
    </location>
</feature>
<reference evidence="6 7" key="1">
    <citation type="submission" date="2018-10" db="EMBL/GenBank/DDBJ databases">
        <authorList>
            <consortium name="Pathogen Informatics"/>
        </authorList>
    </citation>
    <scope>NUCLEOTIDE SEQUENCE [LARGE SCALE GENOMIC DNA]</scope>
</reference>
<dbReference type="STRING" id="53468.A0A0R3U3K5"/>
<evidence type="ECO:0000256" key="1">
    <source>
        <dbReference type="ARBA" id="ARBA00022574"/>
    </source>
</evidence>
<dbReference type="InterPro" id="IPR036322">
    <property type="entry name" value="WD40_repeat_dom_sf"/>
</dbReference>
<evidence type="ECO:0000313" key="6">
    <source>
        <dbReference type="EMBL" id="VDD75156.1"/>
    </source>
</evidence>
<dbReference type="InterPro" id="IPR011333">
    <property type="entry name" value="SKP1/BTB/POZ_sf"/>
</dbReference>
<name>A0A0R3U3K5_MESCO</name>
<organism evidence="6 7">
    <name type="scientific">Mesocestoides corti</name>
    <name type="common">Flatworm</name>
    <dbReference type="NCBI Taxonomy" id="53468"/>
    <lineage>
        <taxon>Eukaryota</taxon>
        <taxon>Metazoa</taxon>
        <taxon>Spiralia</taxon>
        <taxon>Lophotrochozoa</taxon>
        <taxon>Platyhelminthes</taxon>
        <taxon>Cestoda</taxon>
        <taxon>Eucestoda</taxon>
        <taxon>Cyclophyllidea</taxon>
        <taxon>Mesocestoididae</taxon>
        <taxon>Mesocestoides</taxon>
    </lineage>
</organism>
<feature type="repeat" description="WD" evidence="3">
    <location>
        <begin position="775"/>
        <end position="814"/>
    </location>
</feature>
<dbReference type="Gene3D" id="2.130.10.10">
    <property type="entry name" value="YVTN repeat-like/Quinoprotein amine dehydrogenase"/>
    <property type="match status" value="2"/>
</dbReference>
<accession>A0A0R3U3K5</accession>
<dbReference type="Pfam" id="PF00651">
    <property type="entry name" value="BTB"/>
    <property type="match status" value="1"/>
</dbReference>
<feature type="repeat" description="WD" evidence="3">
    <location>
        <begin position="693"/>
        <end position="734"/>
    </location>
</feature>
<dbReference type="Gene3D" id="3.30.710.10">
    <property type="entry name" value="Potassium Channel Kv1.1, Chain A"/>
    <property type="match status" value="1"/>
</dbReference>
<dbReference type="InterPro" id="IPR001680">
    <property type="entry name" value="WD40_rpt"/>
</dbReference>
<dbReference type="Pfam" id="PF00400">
    <property type="entry name" value="WD40"/>
    <property type="match status" value="4"/>
</dbReference>
<feature type="repeat" description="WD" evidence="3">
    <location>
        <begin position="871"/>
        <end position="912"/>
    </location>
</feature>
<feature type="compositionally biased region" description="Polar residues" evidence="4">
    <location>
        <begin position="382"/>
        <end position="395"/>
    </location>
</feature>
<dbReference type="OrthoDB" id="674604at2759"/>
<dbReference type="InterPro" id="IPR000210">
    <property type="entry name" value="BTB/POZ_dom"/>
</dbReference>
<sequence>MDAMSLLESGEFSDVSVNFGNEIYRLHKFPLLLKMGFVKDKFNKSSDIAIPFLDGGSEMFTDLIAFCYGKYPNLAPHNVAYFNNAAHFLDMFGKGNLIEITDAYINTIISEMKISHKFGPVIVALAFAATIKDFEICDVFIRLYDAVLSTWVSHSQHNDVRLAVDPVLTEFLVFLPVNVLVRLIQEVSSAKSTFPTLAELAAKFFAVRFSLDAKLREINGINELPSEDAKIVCDSDSSPATLNHLKRAVANACIPFERLSSLDRDMLVEELLETDFVTAPLVDVMDKIFAVLPSEIPLTSKVNVDWCKQALMVTERKKDESTCRPLILEIAGKMLSRFTVPELRVIPPQTIKDILSTMQLPAVRSSSTTSEVTSDERRLDVASTTAQNKPDNSPTIADNLDQYFNAAIESQNMTIEEYIGLLKTALPLDCRDNHDGLIKAICKLVKTNKASLTDTLREEILGVIDLRRCSASGLQEALDANILPTRAVAEAALRFAKQNTCPVQNSVTMIICFYFANSCTTPISRDRCCSPSPARYASSTTSLYRTSRYMLPYQHYSSSFYHPIASSTNTGYLLTSPIRQRRRPWDRPMYAFDEGLPYYRHHDFGSESNMGDASHWSEFGPFGLHTNKPPCTRFKHLRRKSDYMLGKQDSEDLQWNEDRHYGGINLYRRNPEDVDNSNHTTAGADANQPIVLAQGHTGEVNCLVVSPDAALIATGSEDCSVRVWNCNTYECLLELQGHTEYVTCLAFAKQCLLSGSGDTTVRKWDLQTGNCLFTISGHNGPITAVGASTTHIFTTCSDPTFRSWSLDNGTLIREYQGHKGAVYGLCVIGVDTPDDERGEVEERRRIRVVTFSGDCTARLWAATKSTSLQTFSGHAGPVTCVAVDEKRHFLYTGSSDMRIASWLMETGQRMHWFEGHTAPVISLLLTGDCLYSASSDETARSWITEVAQPLLTFKRHEHTVFDLILKDNLWSGDGVIRCFDARTATLLDRFQSPQNGKATCFKVFGNCLVAAMHEGNVCVWDLTLLIKRTKTND</sequence>
<evidence type="ECO:0000256" key="4">
    <source>
        <dbReference type="SAM" id="MobiDB-lite"/>
    </source>
</evidence>
<protein>
    <recommendedName>
        <fullName evidence="5">BTB domain-containing protein</fullName>
    </recommendedName>
</protein>
<evidence type="ECO:0000256" key="2">
    <source>
        <dbReference type="ARBA" id="ARBA00022737"/>
    </source>
</evidence>
<dbReference type="PANTHER" id="PTHR19848:SF8">
    <property type="entry name" value="F-BOX AND WD REPEAT DOMAIN CONTAINING 7"/>
    <property type="match status" value="1"/>
</dbReference>
<dbReference type="SUPFAM" id="SSF50978">
    <property type="entry name" value="WD40 repeat-like"/>
    <property type="match status" value="1"/>
</dbReference>